<organism evidence="8 9">
    <name type="scientific">Cnephaeus nilssonii</name>
    <name type="common">Northern bat</name>
    <name type="synonym">Eptesicus nilssonii</name>
    <dbReference type="NCBI Taxonomy" id="3371016"/>
    <lineage>
        <taxon>Eukaryota</taxon>
        <taxon>Metazoa</taxon>
        <taxon>Chordata</taxon>
        <taxon>Craniata</taxon>
        <taxon>Vertebrata</taxon>
        <taxon>Euteleostomi</taxon>
        <taxon>Mammalia</taxon>
        <taxon>Eutheria</taxon>
        <taxon>Laurasiatheria</taxon>
        <taxon>Chiroptera</taxon>
        <taxon>Yangochiroptera</taxon>
        <taxon>Vespertilionidae</taxon>
        <taxon>Cnephaeus</taxon>
    </lineage>
</organism>
<dbReference type="GO" id="GO:0042803">
    <property type="term" value="F:protein homodimerization activity"/>
    <property type="evidence" value="ECO:0007669"/>
    <property type="project" value="TreeGrafter"/>
</dbReference>
<evidence type="ECO:0000256" key="3">
    <source>
        <dbReference type="ARBA" id="ARBA00010179"/>
    </source>
</evidence>
<proteinExistence type="inferred from homology"/>
<evidence type="ECO:0000256" key="6">
    <source>
        <dbReference type="ARBA" id="ARBA00022743"/>
    </source>
</evidence>
<dbReference type="PANTHER" id="PTHR16656">
    <property type="entry name" value="ALPHA-S2-CASEIN-LIKE B"/>
    <property type="match status" value="1"/>
</dbReference>
<keyword evidence="5" id="KW-0732">Signal</keyword>
<sequence length="393" mass="43463">MKKNQEEMKNYIVAIKNKMESINSILEEAKDHIRDLTVGGCAPARLRPQSRLLLLAGDHVPAKLRPQPSLPLLAGHHAIGVGAPAKLRPQLRLPPLARDLTLAGADSSSHERRCELSVCAMAVLQHRRASGAASRAFGGLEAAGGGRAARLPGEESGGSWAAGARLGQTMKIFVFTFIMALMVAMITKEIRIQSADSSSEEDKVNMKFFIFTCLLAVALAKHKVEHSSSSEESVDISQEESAQNTKEMEHSSISSSEESAEVPTENKINQFYQKLNYLQYLQALHQPQIVMNPLDQIKARAFSFIPTVNREQLSTSEESASFSQEEIPKTVDKRKMAQHHQKSPLPQYFKTVQYQPAIKPWTNVYQTIPNVSLGLTMGPRVKSLPTHMHHKIT</sequence>
<feature type="region of interest" description="Disordered" evidence="7">
    <location>
        <begin position="228"/>
        <end position="262"/>
    </location>
</feature>
<dbReference type="AlphaFoldDB" id="A0AA40LVZ4"/>
<dbReference type="InterPro" id="IPR011175">
    <property type="entry name" value="Alpha-s2_casein"/>
</dbReference>
<evidence type="ECO:0000256" key="7">
    <source>
        <dbReference type="SAM" id="MobiDB-lite"/>
    </source>
</evidence>
<dbReference type="Proteomes" id="UP001177744">
    <property type="component" value="Unassembled WGS sequence"/>
</dbReference>
<comment type="caution">
    <text evidence="8">The sequence shown here is derived from an EMBL/GenBank/DDBJ whole genome shotgun (WGS) entry which is preliminary data.</text>
</comment>
<name>A0AA40LVZ4_CNENI</name>
<keyword evidence="4" id="KW-0964">Secreted</keyword>
<dbReference type="PROSITE" id="PS00306">
    <property type="entry name" value="CASEIN_ALPHA_BETA"/>
    <property type="match status" value="1"/>
</dbReference>
<comment type="subcellular location">
    <subcellularLocation>
        <location evidence="2">Secreted</location>
    </subcellularLocation>
</comment>
<evidence type="ECO:0000313" key="8">
    <source>
        <dbReference type="EMBL" id="KAK1345868.1"/>
    </source>
</evidence>
<comment type="similarity">
    <text evidence="3">Belongs to the alpha-casein family.</text>
</comment>
<keyword evidence="9" id="KW-1185">Reference proteome</keyword>
<dbReference type="PANTHER" id="PTHR16656:SF5">
    <property type="entry name" value="ALPHA-S2-CASEIN-LIKE B"/>
    <property type="match status" value="1"/>
</dbReference>
<accession>A0AA40LVZ4</accession>
<dbReference type="GO" id="GO:0035375">
    <property type="term" value="F:zymogen binding"/>
    <property type="evidence" value="ECO:0007669"/>
    <property type="project" value="TreeGrafter"/>
</dbReference>
<keyword evidence="6" id="KW-0494">Milk protein</keyword>
<reference evidence="8" key="1">
    <citation type="submission" date="2023-06" db="EMBL/GenBank/DDBJ databases">
        <title>Reference genome for the Northern bat (Eptesicus nilssonii), a most northern bat species.</title>
        <authorList>
            <person name="Laine V.N."/>
            <person name="Pulliainen A.T."/>
            <person name="Lilley T.M."/>
        </authorList>
    </citation>
    <scope>NUCLEOTIDE SEQUENCE</scope>
    <source>
        <strain evidence="8">BLF_Eptnil</strain>
        <tissue evidence="8">Kidney</tissue>
    </source>
</reference>
<dbReference type="InterPro" id="IPR031305">
    <property type="entry name" value="Casein_CS"/>
</dbReference>
<evidence type="ECO:0000256" key="5">
    <source>
        <dbReference type="ARBA" id="ARBA00022729"/>
    </source>
</evidence>
<evidence type="ECO:0000313" key="9">
    <source>
        <dbReference type="Proteomes" id="UP001177744"/>
    </source>
</evidence>
<dbReference type="GO" id="GO:0005615">
    <property type="term" value="C:extracellular space"/>
    <property type="evidence" value="ECO:0007669"/>
    <property type="project" value="TreeGrafter"/>
</dbReference>
<gene>
    <name evidence="8" type="ORF">QTO34_008333</name>
</gene>
<comment type="function">
    <text evidence="1">Important role in the capacity of milk to transport calcium phosphate.</text>
</comment>
<protein>
    <submittedName>
        <fullName evidence="8">Uncharacterized protein</fullName>
    </submittedName>
</protein>
<evidence type="ECO:0000256" key="2">
    <source>
        <dbReference type="ARBA" id="ARBA00004613"/>
    </source>
</evidence>
<evidence type="ECO:0000256" key="1">
    <source>
        <dbReference type="ARBA" id="ARBA00003383"/>
    </source>
</evidence>
<dbReference type="EMBL" id="JAULJE010000002">
    <property type="protein sequence ID" value="KAK1345868.1"/>
    <property type="molecule type" value="Genomic_DNA"/>
</dbReference>
<evidence type="ECO:0000256" key="4">
    <source>
        <dbReference type="ARBA" id="ARBA00022525"/>
    </source>
</evidence>